<comment type="similarity">
    <text evidence="1 4">Belongs to the DNA mismatch repair MutL/HexB family.</text>
</comment>
<dbReference type="InterPro" id="IPR037198">
    <property type="entry name" value="MutL_C_sf"/>
</dbReference>
<dbReference type="InterPro" id="IPR042120">
    <property type="entry name" value="MutL_C_dimsub"/>
</dbReference>
<dbReference type="GO" id="GO:0016887">
    <property type="term" value="F:ATP hydrolysis activity"/>
    <property type="evidence" value="ECO:0007669"/>
    <property type="project" value="InterPro"/>
</dbReference>
<dbReference type="InterPro" id="IPR036890">
    <property type="entry name" value="HATPase_C_sf"/>
</dbReference>
<evidence type="ECO:0000259" key="7">
    <source>
        <dbReference type="SMART" id="SM01340"/>
    </source>
</evidence>
<dbReference type="InterPro" id="IPR014762">
    <property type="entry name" value="DNA_mismatch_repair_CS"/>
</dbReference>
<keyword evidence="2 4" id="KW-0227">DNA damage</keyword>
<evidence type="ECO:0000313" key="9">
    <source>
        <dbReference type="Proteomes" id="UP000481852"/>
    </source>
</evidence>
<dbReference type="GO" id="GO:0006298">
    <property type="term" value="P:mismatch repair"/>
    <property type="evidence" value="ECO:0007669"/>
    <property type="project" value="UniProtKB-UniRule"/>
</dbReference>
<feature type="compositionally biased region" description="Basic and acidic residues" evidence="5">
    <location>
        <begin position="363"/>
        <end position="373"/>
    </location>
</feature>
<dbReference type="GO" id="GO:0004519">
    <property type="term" value="F:endonuclease activity"/>
    <property type="evidence" value="ECO:0007669"/>
    <property type="project" value="UniProtKB-KW"/>
</dbReference>
<evidence type="ECO:0000256" key="2">
    <source>
        <dbReference type="ARBA" id="ARBA00022763"/>
    </source>
</evidence>
<dbReference type="Pfam" id="PF01119">
    <property type="entry name" value="DNA_mis_repair"/>
    <property type="match status" value="1"/>
</dbReference>
<dbReference type="PANTHER" id="PTHR10073">
    <property type="entry name" value="DNA MISMATCH REPAIR PROTEIN MLH, PMS, MUTL"/>
    <property type="match status" value="1"/>
</dbReference>
<proteinExistence type="inferred from homology"/>
<dbReference type="SUPFAM" id="SSF54211">
    <property type="entry name" value="Ribosomal protein S5 domain 2-like"/>
    <property type="match status" value="1"/>
</dbReference>
<keyword evidence="3 4" id="KW-0234">DNA repair</keyword>
<comment type="caution">
    <text evidence="8">The sequence shown here is derived from an EMBL/GenBank/DDBJ whole genome shotgun (WGS) entry which is preliminary data.</text>
</comment>
<dbReference type="PROSITE" id="PS00058">
    <property type="entry name" value="DNA_MISMATCH_REPAIR_1"/>
    <property type="match status" value="1"/>
</dbReference>
<dbReference type="FunFam" id="3.30.565.10:FF:000003">
    <property type="entry name" value="DNA mismatch repair endonuclease MutL"/>
    <property type="match status" value="1"/>
</dbReference>
<name>A0A6L5X5M0_9FIRM</name>
<dbReference type="SUPFAM" id="SSF118116">
    <property type="entry name" value="DNA mismatch repair protein MutL"/>
    <property type="match status" value="1"/>
</dbReference>
<reference evidence="8 9" key="1">
    <citation type="submission" date="2019-08" db="EMBL/GenBank/DDBJ databases">
        <title>In-depth cultivation of the pig gut microbiome towards novel bacterial diversity and tailored functional studies.</title>
        <authorList>
            <person name="Wylensek D."/>
            <person name="Hitch T.C.A."/>
            <person name="Clavel T."/>
        </authorList>
    </citation>
    <scope>NUCLEOTIDE SEQUENCE [LARGE SCALE GENOMIC DNA]</scope>
    <source>
        <strain evidence="8 9">Oil+RF-744-WCA-WT-11</strain>
    </source>
</reference>
<dbReference type="InterPro" id="IPR014721">
    <property type="entry name" value="Ribsml_uS5_D2-typ_fold_subgr"/>
</dbReference>
<dbReference type="InterPro" id="IPR013507">
    <property type="entry name" value="DNA_mismatch_S5_2-like"/>
</dbReference>
<dbReference type="RefSeq" id="WP_154524952.1">
    <property type="nucleotide sequence ID" value="NZ_VULZ01000006.1"/>
</dbReference>
<dbReference type="GO" id="GO:0005524">
    <property type="term" value="F:ATP binding"/>
    <property type="evidence" value="ECO:0007669"/>
    <property type="project" value="InterPro"/>
</dbReference>
<evidence type="ECO:0000313" key="8">
    <source>
        <dbReference type="EMBL" id="MSS14767.1"/>
    </source>
</evidence>
<dbReference type="InterPro" id="IPR020667">
    <property type="entry name" value="DNA_mismatch_repair_MutL"/>
</dbReference>
<dbReference type="SMART" id="SM00853">
    <property type="entry name" value="MutL_C"/>
    <property type="match status" value="1"/>
</dbReference>
<organism evidence="8 9">
    <name type="scientific">Porcincola intestinalis</name>
    <dbReference type="NCBI Taxonomy" id="2606632"/>
    <lineage>
        <taxon>Bacteria</taxon>
        <taxon>Bacillati</taxon>
        <taxon>Bacillota</taxon>
        <taxon>Clostridia</taxon>
        <taxon>Lachnospirales</taxon>
        <taxon>Lachnospiraceae</taxon>
        <taxon>Porcincola</taxon>
    </lineage>
</organism>
<evidence type="ECO:0000256" key="5">
    <source>
        <dbReference type="SAM" id="MobiDB-lite"/>
    </source>
</evidence>
<evidence type="ECO:0000256" key="4">
    <source>
        <dbReference type="HAMAP-Rule" id="MF_00149"/>
    </source>
</evidence>
<dbReference type="NCBIfam" id="TIGR00585">
    <property type="entry name" value="mutl"/>
    <property type="match status" value="1"/>
</dbReference>
<dbReference type="CDD" id="cd16926">
    <property type="entry name" value="HATPase_MutL-MLH-PMS-like"/>
    <property type="match status" value="1"/>
</dbReference>
<dbReference type="Proteomes" id="UP000481852">
    <property type="component" value="Unassembled WGS sequence"/>
</dbReference>
<dbReference type="InterPro" id="IPR042121">
    <property type="entry name" value="MutL_C_regsub"/>
</dbReference>
<feature type="domain" description="DNA mismatch repair protein S5" evidence="7">
    <location>
        <begin position="209"/>
        <end position="329"/>
    </location>
</feature>
<dbReference type="InterPro" id="IPR020568">
    <property type="entry name" value="Ribosomal_Su5_D2-typ_SF"/>
</dbReference>
<dbReference type="Pfam" id="PF13589">
    <property type="entry name" value="HATPase_c_3"/>
    <property type="match status" value="1"/>
</dbReference>
<evidence type="ECO:0000259" key="6">
    <source>
        <dbReference type="SMART" id="SM00853"/>
    </source>
</evidence>
<accession>A0A6L5X5M0</accession>
<keyword evidence="8" id="KW-0255">Endonuclease</keyword>
<protein>
    <recommendedName>
        <fullName evidence="4">DNA mismatch repair protein MutL</fullName>
    </recommendedName>
</protein>
<evidence type="ECO:0000256" key="3">
    <source>
        <dbReference type="ARBA" id="ARBA00023204"/>
    </source>
</evidence>
<sequence>MAVIHLLEQATIDKIAAGEVVERPRSIVKELTENAIDADATAITVEIRDGGIAMIRVTDDGAGIPADQVRTAFLRHATSKIEKVDDLTSIRSFGFRGEALSSIAAVSRVELITKPQESLVGTRYRIEGGIETGMEEIGAPNGSTFVCRDLFYNTPARRKFLKSAQTEAGYIAEFVERLALSHPELAIKFMSNGATKLATSGNGKQADVIYRIFGREISGNLIEVDQTDEDTGMHLHGFLGKPQISRGNRTYEIYYVNGRLIASNILSKAAEEGYETFLMQHRFPFLILALDLDGTLVDVNVHPAKAQVRFADGPAVYNFVKTAVKGALTHRELIIRTGFGKDDHAKEAKKLAREVLKKEAAPEPFEFQRRQQLSEETNPGWKAQDASSASLPDSQGAGHRREGTAAAFGAGNGYDFRKLREERPAAADSPYSPMYPGISGQREESVRRSRLAEEKNFLDRAASFLDAHHNFQGKEDSCQGREAEKKASAVPAAGEAILTGRQMTLEELGQEDDNAVFLSKEHVKEHRLIGQVFDTYWIVEFRNSLYIIDQHAAHEKVMFERLMKRFRDKEAASQRLSPPIIVSLTMAEEDQLRAHSDTFAQLGFEIHPFGDRDYAISAVPQDLFGLAEKEFFLEMLDQLSPDTGKTSMEEVTARIATMACKAAVKGNTRLSTMEADALITELLSLDDPYNCPHGRPTIISMTKSELEKKFRRIV</sequence>
<dbReference type="Gene3D" id="3.30.1540.20">
    <property type="entry name" value="MutL, C-terminal domain, dimerisation subdomain"/>
    <property type="match status" value="1"/>
</dbReference>
<evidence type="ECO:0000256" key="1">
    <source>
        <dbReference type="ARBA" id="ARBA00006082"/>
    </source>
</evidence>
<dbReference type="Gene3D" id="3.30.1370.100">
    <property type="entry name" value="MutL, C-terminal domain, regulatory subdomain"/>
    <property type="match status" value="1"/>
</dbReference>
<dbReference type="Gene3D" id="3.30.565.10">
    <property type="entry name" value="Histidine kinase-like ATPase, C-terminal domain"/>
    <property type="match status" value="1"/>
</dbReference>
<dbReference type="GO" id="GO:0030983">
    <property type="term" value="F:mismatched DNA binding"/>
    <property type="evidence" value="ECO:0007669"/>
    <property type="project" value="InterPro"/>
</dbReference>
<dbReference type="Pfam" id="PF08676">
    <property type="entry name" value="MutL_C"/>
    <property type="match status" value="1"/>
</dbReference>
<dbReference type="GO" id="GO:0032300">
    <property type="term" value="C:mismatch repair complex"/>
    <property type="evidence" value="ECO:0007669"/>
    <property type="project" value="InterPro"/>
</dbReference>
<feature type="domain" description="MutL C-terminal dimerisation" evidence="6">
    <location>
        <begin position="528"/>
        <end position="670"/>
    </location>
</feature>
<gene>
    <name evidence="4 8" type="primary">mutL</name>
    <name evidence="8" type="ORF">FYJ35_06875</name>
</gene>
<dbReference type="InterPro" id="IPR002099">
    <property type="entry name" value="MutL/Mlh/PMS"/>
</dbReference>
<dbReference type="CDD" id="cd00782">
    <property type="entry name" value="MutL_Trans"/>
    <property type="match status" value="1"/>
</dbReference>
<dbReference type="InterPro" id="IPR038973">
    <property type="entry name" value="MutL/Mlh/Pms-like"/>
</dbReference>
<dbReference type="Gene3D" id="3.30.230.10">
    <property type="match status" value="1"/>
</dbReference>
<dbReference type="EMBL" id="VULZ01000006">
    <property type="protein sequence ID" value="MSS14767.1"/>
    <property type="molecule type" value="Genomic_DNA"/>
</dbReference>
<dbReference type="SUPFAM" id="SSF55874">
    <property type="entry name" value="ATPase domain of HSP90 chaperone/DNA topoisomerase II/histidine kinase"/>
    <property type="match status" value="1"/>
</dbReference>
<comment type="function">
    <text evidence="4">This protein is involved in the repair of mismatches in DNA. It is required for dam-dependent methyl-directed DNA mismatch repair. May act as a 'molecular matchmaker', a protein that promotes the formation of a stable complex between two or more DNA-binding proteins in an ATP-dependent manner without itself being part of a final effector complex.</text>
</comment>
<dbReference type="GO" id="GO:0140664">
    <property type="term" value="F:ATP-dependent DNA damage sensor activity"/>
    <property type="evidence" value="ECO:0007669"/>
    <property type="project" value="InterPro"/>
</dbReference>
<keyword evidence="8" id="KW-0540">Nuclease</keyword>
<keyword evidence="9" id="KW-1185">Reference proteome</keyword>
<dbReference type="HAMAP" id="MF_00149">
    <property type="entry name" value="DNA_mis_repair"/>
    <property type="match status" value="1"/>
</dbReference>
<dbReference type="SMART" id="SM01340">
    <property type="entry name" value="DNA_mis_repair"/>
    <property type="match status" value="1"/>
</dbReference>
<dbReference type="InterPro" id="IPR014790">
    <property type="entry name" value="MutL_C"/>
</dbReference>
<feature type="region of interest" description="Disordered" evidence="5">
    <location>
        <begin position="424"/>
        <end position="443"/>
    </location>
</feature>
<feature type="region of interest" description="Disordered" evidence="5">
    <location>
        <begin position="363"/>
        <end position="407"/>
    </location>
</feature>
<keyword evidence="8" id="KW-0378">Hydrolase</keyword>
<dbReference type="PANTHER" id="PTHR10073:SF12">
    <property type="entry name" value="DNA MISMATCH REPAIR PROTEIN MLH1"/>
    <property type="match status" value="1"/>
</dbReference>
<dbReference type="AlphaFoldDB" id="A0A6L5X5M0"/>